<dbReference type="GO" id="GO:0070417">
    <property type="term" value="P:cellular response to cold"/>
    <property type="evidence" value="ECO:0007669"/>
    <property type="project" value="UniProtKB-ARBA"/>
</dbReference>
<accession>A0A8J5IAH1</accession>
<evidence type="ECO:0000256" key="1">
    <source>
        <dbReference type="ARBA" id="ARBA00004123"/>
    </source>
</evidence>
<evidence type="ECO:0000256" key="3">
    <source>
        <dbReference type="SAM" id="MobiDB-lite"/>
    </source>
</evidence>
<comment type="caution">
    <text evidence="5">The sequence shown here is derived from an EMBL/GenBank/DDBJ whole genome shotgun (WGS) entry which is preliminary data.</text>
</comment>
<dbReference type="Proteomes" id="UP000734854">
    <property type="component" value="Unassembled WGS sequence"/>
</dbReference>
<feature type="domain" description="SPX" evidence="4">
    <location>
        <begin position="1"/>
        <end position="226"/>
    </location>
</feature>
<dbReference type="CDD" id="cd14481">
    <property type="entry name" value="SPX_AtSPX1_like"/>
    <property type="match status" value="1"/>
</dbReference>
<dbReference type="GO" id="GO:0005634">
    <property type="term" value="C:nucleus"/>
    <property type="evidence" value="ECO:0007669"/>
    <property type="project" value="UniProtKB-SubCell"/>
</dbReference>
<dbReference type="EMBL" id="JACMSC010000001">
    <property type="protein sequence ID" value="KAG6538828.1"/>
    <property type="molecule type" value="Genomic_DNA"/>
</dbReference>
<dbReference type="Pfam" id="PF03105">
    <property type="entry name" value="SPX"/>
    <property type="match status" value="1"/>
</dbReference>
<dbReference type="PANTHER" id="PTHR45978:SF5">
    <property type="entry name" value="SPX DOMAIN-CONTAINING PROTEIN 2"/>
    <property type="match status" value="1"/>
</dbReference>
<proteinExistence type="predicted"/>
<gene>
    <name evidence="5" type="ORF">ZIOFF_003979</name>
</gene>
<keyword evidence="6" id="KW-1185">Reference proteome</keyword>
<reference evidence="5 6" key="1">
    <citation type="submission" date="2020-08" db="EMBL/GenBank/DDBJ databases">
        <title>Plant Genome Project.</title>
        <authorList>
            <person name="Zhang R.-G."/>
        </authorList>
    </citation>
    <scope>NUCLEOTIDE SEQUENCE [LARGE SCALE GENOMIC DNA]</scope>
    <source>
        <tissue evidence="5">Rhizome</tissue>
    </source>
</reference>
<evidence type="ECO:0000259" key="4">
    <source>
        <dbReference type="PROSITE" id="PS51382"/>
    </source>
</evidence>
<evidence type="ECO:0000313" key="6">
    <source>
        <dbReference type="Proteomes" id="UP000734854"/>
    </source>
</evidence>
<dbReference type="PANTHER" id="PTHR45978">
    <property type="entry name" value="SPX DOMAIN-CONTAINING PROTEIN 3"/>
    <property type="match status" value="1"/>
</dbReference>
<dbReference type="PROSITE" id="PS51382">
    <property type="entry name" value="SPX"/>
    <property type="match status" value="1"/>
</dbReference>
<dbReference type="GO" id="GO:0016036">
    <property type="term" value="P:cellular response to phosphate starvation"/>
    <property type="evidence" value="ECO:0007669"/>
    <property type="project" value="InterPro"/>
</dbReference>
<feature type="region of interest" description="Disordered" evidence="3">
    <location>
        <begin position="257"/>
        <end position="280"/>
    </location>
</feature>
<evidence type="ECO:0000256" key="2">
    <source>
        <dbReference type="ARBA" id="ARBA00023242"/>
    </source>
</evidence>
<name>A0A8J5IAH1_ZINOF</name>
<dbReference type="AlphaFoldDB" id="A0A8J5IAH1"/>
<keyword evidence="2" id="KW-0539">Nucleus</keyword>
<dbReference type="InterPro" id="IPR004331">
    <property type="entry name" value="SPX_dom"/>
</dbReference>
<dbReference type="InterPro" id="IPR031142">
    <property type="entry name" value="SPX_prot"/>
</dbReference>
<sequence length="349" mass="39862">MKFGKNLSSQIEETLPEWRDKFLSYKDLKRRLKLISGADLPAKRAKLADEVAVGDNAPSSTAEEEEEEFVSLLEAELDKFNTFFVEKEEEYIIRQKDLQDRVTAAISRGSKEELMKVRKEIVNFHGEMVLLENYSALNYTGRFSYHFLPSIHHFLDLFLCRADDISLSNFALLGYDMLALSRHIDELINGDTIKQLLLWVLQLGLVKILKKYDKRTGALIRQPFIQKVLKQPFFTTDLLNKLVKECVAMLDHLFSKNDPPSTSGESNTENGERKPAQSGSCLAAGVPELEEIEYMESLYMKSTIVALRSLKQIRSRSSTVSFFSLPPLKSNGLEERWRNSVPVVEQVAE</sequence>
<evidence type="ECO:0000313" key="5">
    <source>
        <dbReference type="EMBL" id="KAG6538828.1"/>
    </source>
</evidence>
<protein>
    <recommendedName>
        <fullName evidence="4">SPX domain-containing protein</fullName>
    </recommendedName>
</protein>
<feature type="compositionally biased region" description="Polar residues" evidence="3">
    <location>
        <begin position="258"/>
        <end position="269"/>
    </location>
</feature>
<organism evidence="5 6">
    <name type="scientific">Zingiber officinale</name>
    <name type="common">Ginger</name>
    <name type="synonym">Amomum zingiber</name>
    <dbReference type="NCBI Taxonomy" id="94328"/>
    <lineage>
        <taxon>Eukaryota</taxon>
        <taxon>Viridiplantae</taxon>
        <taxon>Streptophyta</taxon>
        <taxon>Embryophyta</taxon>
        <taxon>Tracheophyta</taxon>
        <taxon>Spermatophyta</taxon>
        <taxon>Magnoliopsida</taxon>
        <taxon>Liliopsida</taxon>
        <taxon>Zingiberales</taxon>
        <taxon>Zingiberaceae</taxon>
        <taxon>Zingiber</taxon>
    </lineage>
</organism>
<comment type="subcellular location">
    <subcellularLocation>
        <location evidence="1">Nucleus</location>
    </subcellularLocation>
</comment>